<comment type="caution">
    <text evidence="1">The sequence shown here is derived from an EMBL/GenBank/DDBJ whole genome shotgun (WGS) entry which is preliminary data.</text>
</comment>
<sequence length="92" mass="10102">MGSPVDFLCAFAGLSNQNLLPFPIAERFAAMPTHKCAHAPFGRKTENAETNSRLAGHAMRQASTEPISITMHLATCKLQGVRFGECDLERFH</sequence>
<reference evidence="1 2" key="1">
    <citation type="journal article" date="2013" name="Gut Pathog.">
        <title>Draft genome of Ochrobactrum intermedium strain M86 isolated from non-ulcer dyspeptic individual from India.</title>
        <authorList>
            <person name="Kulkarni G."/>
            <person name="Dhotre D."/>
            <person name="Dharne M."/>
            <person name="Shetty S."/>
            <person name="Chowdhury S."/>
            <person name="Misra V."/>
            <person name="Misra S."/>
            <person name="Patole M."/>
            <person name="Shouche Y."/>
        </authorList>
    </citation>
    <scope>NUCLEOTIDE SEQUENCE [LARGE SCALE GENOMIC DNA]</scope>
    <source>
        <strain evidence="1 2">M86</strain>
    </source>
</reference>
<proteinExistence type="predicted"/>
<dbReference type="AlphaFoldDB" id="M5JUW7"/>
<name>M5JUW7_9HYPH</name>
<dbReference type="Proteomes" id="UP000011971">
    <property type="component" value="Unassembled WGS sequence"/>
</dbReference>
<accession>M5JUW7</accession>
<organism evidence="1 2">
    <name type="scientific">Brucella intermedia M86</name>
    <dbReference type="NCBI Taxonomy" id="1234597"/>
    <lineage>
        <taxon>Bacteria</taxon>
        <taxon>Pseudomonadati</taxon>
        <taxon>Pseudomonadota</taxon>
        <taxon>Alphaproteobacteria</taxon>
        <taxon>Hyphomicrobiales</taxon>
        <taxon>Brucellaceae</taxon>
        <taxon>Brucella/Ochrobactrum group</taxon>
        <taxon>Brucella</taxon>
    </lineage>
</organism>
<dbReference type="STRING" id="94625.A7J42_14715"/>
<gene>
    <name evidence="1" type="ORF">D584_14679</name>
</gene>
<evidence type="ECO:0000313" key="2">
    <source>
        <dbReference type="Proteomes" id="UP000011971"/>
    </source>
</evidence>
<dbReference type="EMBL" id="AOGE01000038">
    <property type="protein sequence ID" value="ELT48384.1"/>
    <property type="molecule type" value="Genomic_DNA"/>
</dbReference>
<evidence type="ECO:0000313" key="1">
    <source>
        <dbReference type="EMBL" id="ELT48384.1"/>
    </source>
</evidence>
<protein>
    <submittedName>
        <fullName evidence="1">Uncharacterized protein</fullName>
    </submittedName>
</protein>